<dbReference type="Proteomes" id="UP001454036">
    <property type="component" value="Unassembled WGS sequence"/>
</dbReference>
<keyword evidence="3" id="KW-1185">Reference proteome</keyword>
<proteinExistence type="predicted"/>
<evidence type="ECO:0000313" key="2">
    <source>
        <dbReference type="EMBL" id="GAA0175236.1"/>
    </source>
</evidence>
<dbReference type="PANTHER" id="PTHR34451">
    <property type="entry name" value="PHD FINGER FAMILY PROTEIN"/>
    <property type="match status" value="1"/>
</dbReference>
<comment type="caution">
    <text evidence="2">The sequence shown here is derived from an EMBL/GenBank/DDBJ whole genome shotgun (WGS) entry which is preliminary data.</text>
</comment>
<dbReference type="PANTHER" id="PTHR34451:SF7">
    <property type="entry name" value="PHD FINGER FAMILY PROTEIN"/>
    <property type="match status" value="1"/>
</dbReference>
<evidence type="ECO:0000313" key="3">
    <source>
        <dbReference type="Proteomes" id="UP001454036"/>
    </source>
</evidence>
<organism evidence="2 3">
    <name type="scientific">Lithospermum erythrorhizon</name>
    <name type="common">Purple gromwell</name>
    <name type="synonym">Lithospermum officinale var. erythrorhizon</name>
    <dbReference type="NCBI Taxonomy" id="34254"/>
    <lineage>
        <taxon>Eukaryota</taxon>
        <taxon>Viridiplantae</taxon>
        <taxon>Streptophyta</taxon>
        <taxon>Embryophyta</taxon>
        <taxon>Tracheophyta</taxon>
        <taxon>Spermatophyta</taxon>
        <taxon>Magnoliopsida</taxon>
        <taxon>eudicotyledons</taxon>
        <taxon>Gunneridae</taxon>
        <taxon>Pentapetalae</taxon>
        <taxon>asterids</taxon>
        <taxon>lamiids</taxon>
        <taxon>Boraginales</taxon>
        <taxon>Boraginaceae</taxon>
        <taxon>Boraginoideae</taxon>
        <taxon>Lithospermeae</taxon>
        <taxon>Lithospermum</taxon>
    </lineage>
</organism>
<gene>
    <name evidence="2" type="ORF">LIER_28456</name>
</gene>
<dbReference type="CDD" id="cd15489">
    <property type="entry name" value="PHD_SF"/>
    <property type="match status" value="1"/>
</dbReference>
<accession>A0AAV3RJB1</accession>
<reference evidence="2 3" key="1">
    <citation type="submission" date="2024-01" db="EMBL/GenBank/DDBJ databases">
        <title>The complete chloroplast genome sequence of Lithospermum erythrorhizon: insights into the phylogenetic relationship among Boraginaceae species and the maternal lineages of purple gromwells.</title>
        <authorList>
            <person name="Okada T."/>
            <person name="Watanabe K."/>
        </authorList>
    </citation>
    <scope>NUCLEOTIDE SEQUENCE [LARGE SCALE GENOMIC DNA]</scope>
</reference>
<feature type="compositionally biased region" description="Basic and acidic residues" evidence="1">
    <location>
        <begin position="224"/>
        <end position="233"/>
    </location>
</feature>
<protein>
    <submittedName>
        <fullName evidence="2">Uncharacterized protein</fullName>
    </submittedName>
</protein>
<dbReference type="AlphaFoldDB" id="A0AAV3RJB1"/>
<name>A0AAV3RJB1_LITER</name>
<feature type="region of interest" description="Disordered" evidence="1">
    <location>
        <begin position="218"/>
        <end position="242"/>
    </location>
</feature>
<evidence type="ECO:0000256" key="1">
    <source>
        <dbReference type="SAM" id="MobiDB-lite"/>
    </source>
</evidence>
<sequence>MSTFDDNNPATTVCGNCGGGERRLLHHIHHRGSFRRLCTTCVLLLHPQSFCPTCFTVYNHPSSPPNANVTCTNCYSVSHASCVGPTRQHPYTCPMCCATSNKAPIFVLKNVTDLISKGSRRGAHDFFTCPNDENGVVIDLNAARILVAAATISSLSMRKAEMAAKFEAGRRAKEAAEATKRAKHALQHMAAVVSYDEKMKKNEGSRIEVPVVQFRGNVGGGMERTQRRDRYSHDGGGGSLERNRVLGNLERLKRSSNGTSVRDVTRVELRENGVLGGIRDNYSDYKVENGGGGSLDRNRVSGNLERLKKSLNWMSVRDVTGVELRETGVLGGIRDSYSYDRVENGGGGLLERNQVLGSLERLERSSNGVLVRDVTGVELRETGVLGGIRDSYSHDRVENRGGDLLERNPVLGSLERLERSSNGVLVRDVAGVELRENGGLGGFKAHSSVVMGPSSSNSTSTNMHDQRVRSLGSSIDIWNSRTNLKRNLNGMLIREMNGGELRENRILEGIRF</sequence>
<dbReference type="EMBL" id="BAABME010009473">
    <property type="protein sequence ID" value="GAA0175236.1"/>
    <property type="molecule type" value="Genomic_DNA"/>
</dbReference>